<protein>
    <submittedName>
        <fullName evidence="1">Uncharacterized protein</fullName>
    </submittedName>
</protein>
<dbReference type="AlphaFoldDB" id="A0A1H1CVM7"/>
<accession>A0A1H1CVM7</accession>
<name>A0A1H1CVM7_9BURK</name>
<evidence type="ECO:0000313" key="2">
    <source>
        <dbReference type="Proteomes" id="UP000199365"/>
    </source>
</evidence>
<proteinExistence type="predicted"/>
<gene>
    <name evidence="1" type="ORF">SAMN05445850_1396</name>
</gene>
<sequence>MTKCALRFLQNIQNYKVSLRVRPKPGPTYQGLADNSKNVRRFPPWLCNGLR</sequence>
<keyword evidence="2" id="KW-1185">Reference proteome</keyword>
<reference evidence="2" key="1">
    <citation type="submission" date="2016-10" db="EMBL/GenBank/DDBJ databases">
        <authorList>
            <person name="Varghese N."/>
            <person name="Submissions S."/>
        </authorList>
    </citation>
    <scope>NUCLEOTIDE SEQUENCE [LARGE SCALE GENOMIC DNA]</scope>
    <source>
        <strain evidence="2">DUS833</strain>
    </source>
</reference>
<dbReference type="EMBL" id="FNKX01000001">
    <property type="protein sequence ID" value="SDQ68089.1"/>
    <property type="molecule type" value="Genomic_DNA"/>
</dbReference>
<evidence type="ECO:0000313" key="1">
    <source>
        <dbReference type="EMBL" id="SDQ68089.1"/>
    </source>
</evidence>
<dbReference type="STRING" id="157910.SAMN05445850_1396"/>
<organism evidence="1 2">
    <name type="scientific">Paraburkholderia tuberum</name>
    <dbReference type="NCBI Taxonomy" id="157910"/>
    <lineage>
        <taxon>Bacteria</taxon>
        <taxon>Pseudomonadati</taxon>
        <taxon>Pseudomonadota</taxon>
        <taxon>Betaproteobacteria</taxon>
        <taxon>Burkholderiales</taxon>
        <taxon>Burkholderiaceae</taxon>
        <taxon>Paraburkholderia</taxon>
    </lineage>
</organism>
<dbReference type="Proteomes" id="UP000199365">
    <property type="component" value="Unassembled WGS sequence"/>
</dbReference>